<dbReference type="WormBase" id="Y39G10AL.1a">
    <property type="protein sequence ID" value="CE26987"/>
    <property type="gene ID" value="WBGene00021458"/>
</dbReference>
<keyword evidence="4" id="KW-1185">Reference proteome</keyword>
<evidence type="ECO:0000256" key="1">
    <source>
        <dbReference type="SAM" id="Coils"/>
    </source>
</evidence>
<dbReference type="PaxDb" id="6239-Y39G10AL.1"/>
<accession>Q9N402</accession>
<dbReference type="UCSC" id="Y39G10AL.1">
    <property type="organism name" value="c. elegans"/>
</dbReference>
<keyword evidence="2" id="KW-0732">Signal</keyword>
<proteinExistence type="predicted"/>
<sequence length="160" mass="18554">MIEAMCCMLFGIAVFMCIESLICDLRDTIKHFTAALNREKKRVTGEEPQEQIAALQALLRASIATEEKLHAENLELSELAKKHRKEAEEIRQKFKDSEEQLKSELMDIVNDLMAREQKKRQEYQEEQDEQAFDKLDEVNAEFEGCCEKLELVPEAAVEQF</sequence>
<evidence type="ECO:0000313" key="4">
    <source>
        <dbReference type="Proteomes" id="UP000001940"/>
    </source>
</evidence>
<dbReference type="DIP" id="DIP-26617N"/>
<dbReference type="AlphaFoldDB" id="Q9N402"/>
<dbReference type="Proteomes" id="UP000001940">
    <property type="component" value="Chromosome I"/>
</dbReference>
<dbReference type="OrthoDB" id="10326121at2759"/>
<dbReference type="EMBL" id="BX284601">
    <property type="protein sequence ID" value="CCD69306.1"/>
    <property type="molecule type" value="Genomic_DNA"/>
</dbReference>
<feature type="coiled-coil region" evidence="1">
    <location>
        <begin position="73"/>
        <end position="129"/>
    </location>
</feature>
<feature type="signal peptide" evidence="2">
    <location>
        <begin position="1"/>
        <end position="20"/>
    </location>
</feature>
<feature type="chain" id="PRO_5004331567" evidence="2">
    <location>
        <begin position="21"/>
        <end position="160"/>
    </location>
</feature>
<dbReference type="SMR" id="Q9N402"/>
<protein>
    <submittedName>
        <fullName evidence="3">Tropomyosin</fullName>
    </submittedName>
</protein>
<organism evidence="3 4">
    <name type="scientific">Caenorhabditis elegans</name>
    <dbReference type="NCBI Taxonomy" id="6239"/>
    <lineage>
        <taxon>Eukaryota</taxon>
        <taxon>Metazoa</taxon>
        <taxon>Ecdysozoa</taxon>
        <taxon>Nematoda</taxon>
        <taxon>Chromadorea</taxon>
        <taxon>Rhabditida</taxon>
        <taxon>Rhabditina</taxon>
        <taxon>Rhabditomorpha</taxon>
        <taxon>Rhabditoidea</taxon>
        <taxon>Rhabditidae</taxon>
        <taxon>Peloderinae</taxon>
        <taxon>Caenorhabditis</taxon>
    </lineage>
</organism>
<evidence type="ECO:0000256" key="2">
    <source>
        <dbReference type="SAM" id="SignalP"/>
    </source>
</evidence>
<dbReference type="ExpressionAtlas" id="Q9N402">
    <property type="expression patterns" value="baseline and differential"/>
</dbReference>
<dbReference type="STRING" id="6239.Y39G10AL.1a.1"/>
<evidence type="ECO:0000313" key="5">
    <source>
        <dbReference type="WormBase" id="Y39G10AL.1a"/>
    </source>
</evidence>
<dbReference type="HOGENOM" id="CLU_1653695_0_0_1"/>
<dbReference type="RefSeq" id="NP_490951.1">
    <property type="nucleotide sequence ID" value="NM_058550.3"/>
</dbReference>
<keyword evidence="1" id="KW-0175">Coiled coil</keyword>
<name>Q9N402_CAEEL</name>
<dbReference type="FunCoup" id="Q9N402">
    <property type="interactions" value="173"/>
</dbReference>
<reference evidence="3 4" key="1">
    <citation type="journal article" date="1998" name="Science">
        <title>Genome sequence of the nematode C. elegans: a platform for investigating biology.</title>
        <authorList>
            <consortium name="The C. elegans sequencing consortium"/>
            <person name="Sulson J.E."/>
            <person name="Waterston R."/>
        </authorList>
    </citation>
    <scope>NUCLEOTIDE SEQUENCE [LARGE SCALE GENOMIC DNA]</scope>
    <source>
        <strain evidence="3 4">Bristol N2</strain>
    </source>
</reference>
<dbReference type="eggNOG" id="ENOG502TJA1">
    <property type="taxonomic scope" value="Eukaryota"/>
</dbReference>
<gene>
    <name evidence="3" type="ORF">CELE_Y39G10AL.1</name>
    <name evidence="3 5" type="ORF">Y39G10AL.1</name>
</gene>
<dbReference type="GeneID" id="171783"/>
<dbReference type="IntAct" id="Q9N402">
    <property type="interactions" value="1"/>
</dbReference>
<dbReference type="Bgee" id="WBGene00021458">
    <property type="expression patterns" value="Expressed in embryo and 4 other cell types or tissues"/>
</dbReference>
<dbReference type="CTD" id="171783"/>
<dbReference type="AGR" id="WB:WBGene00021458"/>
<dbReference type="InParanoid" id="Q9N402"/>
<evidence type="ECO:0000313" key="3">
    <source>
        <dbReference type="EMBL" id="CCD69306.1"/>
    </source>
</evidence>
<dbReference type="PeptideAtlas" id="Q9N402"/>